<dbReference type="GO" id="GO:0031965">
    <property type="term" value="C:nuclear membrane"/>
    <property type="evidence" value="ECO:0007669"/>
    <property type="project" value="UniProtKB-SubCell"/>
</dbReference>
<accession>A0A4W5Q8X3</accession>
<dbReference type="Ensembl" id="ENSHHUT00000072764.1">
    <property type="protein sequence ID" value="ENSHHUP00000070420.1"/>
    <property type="gene ID" value="ENSHHUG00000041409.1"/>
</dbReference>
<evidence type="ECO:0000256" key="4">
    <source>
        <dbReference type="ARBA" id="ARBA00022692"/>
    </source>
</evidence>
<feature type="signal peptide" evidence="9">
    <location>
        <begin position="1"/>
        <end position="17"/>
    </location>
</feature>
<dbReference type="PANTHER" id="PTHR14437:SF2">
    <property type="entry name" value="TRANSMEMBRANE PROTEIN 168"/>
    <property type="match status" value="1"/>
</dbReference>
<evidence type="ECO:0000256" key="6">
    <source>
        <dbReference type="ARBA" id="ARBA00023136"/>
    </source>
</evidence>
<name>A0A4W5Q8X3_9TELE</name>
<evidence type="ECO:0000256" key="3">
    <source>
        <dbReference type="ARBA" id="ARBA00014572"/>
    </source>
</evidence>
<protein>
    <recommendedName>
        <fullName evidence="3">Transmembrane protein 168</fullName>
    </recommendedName>
</protein>
<evidence type="ECO:0000256" key="8">
    <source>
        <dbReference type="ARBA" id="ARBA00023242"/>
    </source>
</evidence>
<evidence type="ECO:0000256" key="9">
    <source>
        <dbReference type="SAM" id="SignalP"/>
    </source>
</evidence>
<reference evidence="10" key="3">
    <citation type="submission" date="2025-09" db="UniProtKB">
        <authorList>
            <consortium name="Ensembl"/>
        </authorList>
    </citation>
    <scope>IDENTIFICATION</scope>
</reference>
<keyword evidence="11" id="KW-1185">Reference proteome</keyword>
<evidence type="ECO:0000313" key="10">
    <source>
        <dbReference type="Ensembl" id="ENSHHUP00000070420.1"/>
    </source>
</evidence>
<dbReference type="Proteomes" id="UP000314982">
    <property type="component" value="Unassembled WGS sequence"/>
</dbReference>
<dbReference type="PANTHER" id="PTHR14437">
    <property type="entry name" value="TRANSMEMBRANE PROTEIN 168"/>
    <property type="match status" value="1"/>
</dbReference>
<keyword evidence="6" id="KW-0472">Membrane</keyword>
<keyword evidence="4" id="KW-0812">Transmembrane</keyword>
<keyword evidence="7" id="KW-0325">Glycoprotein</keyword>
<evidence type="ECO:0000313" key="11">
    <source>
        <dbReference type="Proteomes" id="UP000314982"/>
    </source>
</evidence>
<feature type="chain" id="PRO_5021292766" description="Transmembrane protein 168" evidence="9">
    <location>
        <begin position="18"/>
        <end position="175"/>
    </location>
</feature>
<dbReference type="GeneTree" id="ENSGT00390000005941"/>
<evidence type="ECO:0000256" key="2">
    <source>
        <dbReference type="ARBA" id="ARBA00007329"/>
    </source>
</evidence>
<evidence type="ECO:0000256" key="7">
    <source>
        <dbReference type="ARBA" id="ARBA00023180"/>
    </source>
</evidence>
<evidence type="ECO:0000256" key="1">
    <source>
        <dbReference type="ARBA" id="ARBA00004232"/>
    </source>
</evidence>
<reference evidence="10" key="2">
    <citation type="submission" date="2025-08" db="UniProtKB">
        <authorList>
            <consortium name="Ensembl"/>
        </authorList>
    </citation>
    <scope>IDENTIFICATION</scope>
</reference>
<dbReference type="InterPro" id="IPR029713">
    <property type="entry name" value="TMEM168"/>
</dbReference>
<proteinExistence type="inferred from homology"/>
<keyword evidence="8" id="KW-0539">Nucleus</keyword>
<organism evidence="10 11">
    <name type="scientific">Hucho hucho</name>
    <name type="common">huchen</name>
    <dbReference type="NCBI Taxonomy" id="62062"/>
    <lineage>
        <taxon>Eukaryota</taxon>
        <taxon>Metazoa</taxon>
        <taxon>Chordata</taxon>
        <taxon>Craniata</taxon>
        <taxon>Vertebrata</taxon>
        <taxon>Euteleostomi</taxon>
        <taxon>Actinopterygii</taxon>
        <taxon>Neopterygii</taxon>
        <taxon>Teleostei</taxon>
        <taxon>Protacanthopterygii</taxon>
        <taxon>Salmoniformes</taxon>
        <taxon>Salmonidae</taxon>
        <taxon>Salmoninae</taxon>
        <taxon>Hucho</taxon>
    </lineage>
</organism>
<reference evidence="11" key="1">
    <citation type="submission" date="2018-06" db="EMBL/GenBank/DDBJ databases">
        <title>Genome assembly of Danube salmon.</title>
        <authorList>
            <person name="Macqueen D.J."/>
            <person name="Gundappa M.K."/>
        </authorList>
    </citation>
    <scope>NUCLEOTIDE SEQUENCE [LARGE SCALE GENOMIC DNA]</scope>
</reference>
<comment type="subcellular location">
    <subcellularLocation>
        <location evidence="1">Nucleus membrane</location>
        <topology evidence="1">Multi-pass membrane protein</topology>
    </subcellularLocation>
</comment>
<dbReference type="AlphaFoldDB" id="A0A4W5Q8X3"/>
<evidence type="ECO:0000256" key="5">
    <source>
        <dbReference type="ARBA" id="ARBA00022989"/>
    </source>
</evidence>
<sequence length="175" mass="20437">MFLLVLALESLFHVVIPTNYCSSDGQPTLLPHDQVRLLNMCSKGMYKSLRRFIIPVSLHILARKAFHCTCLSERGRTVTAICGNYKHWSDYTLHLPTGSDITKHWKMYFPRMTYHVPQLVSWFCGLNMLWLCSICLQFLRVKLNWFPQPYLTRARGSRVQAVQILEMHLCMNDTD</sequence>
<keyword evidence="5" id="KW-1133">Transmembrane helix</keyword>
<keyword evidence="9" id="KW-0732">Signal</keyword>
<comment type="similarity">
    <text evidence="2">Belongs to the TMEM168 family.</text>
</comment>